<evidence type="ECO:0000313" key="2">
    <source>
        <dbReference type="EMBL" id="CAE1242569.1"/>
    </source>
</evidence>
<keyword evidence="1" id="KW-1133">Transmembrane helix</keyword>
<feature type="transmembrane region" description="Helical" evidence="1">
    <location>
        <begin position="85"/>
        <end position="107"/>
    </location>
</feature>
<protein>
    <submittedName>
        <fullName evidence="2">Uncharacterized protein</fullName>
    </submittedName>
</protein>
<sequence>MINIVDIVAVYSAERLEAHAVKALYVGYSWRLATFILAFLITNLEKKVGIITSGVNFIFWLLIVITETIPLYSKIIQKEYEVDSLQFTLFCLSYSFSFIELILFAFAEKYSIFSRGYIELRSNEDISSNPCPFESSSFLSRILFNWITKLVYTGYKRPLDEFDLWDFILYLPF</sequence>
<dbReference type="Proteomes" id="UP000597762">
    <property type="component" value="Unassembled WGS sequence"/>
</dbReference>
<accession>A0A812BUV5</accession>
<reference evidence="2" key="1">
    <citation type="submission" date="2021-01" db="EMBL/GenBank/DDBJ databases">
        <authorList>
            <person name="Li R."/>
            <person name="Bekaert M."/>
        </authorList>
    </citation>
    <scope>NUCLEOTIDE SEQUENCE</scope>
    <source>
        <strain evidence="2">Farmed</strain>
    </source>
</reference>
<feature type="transmembrane region" description="Helical" evidence="1">
    <location>
        <begin position="48"/>
        <end position="65"/>
    </location>
</feature>
<keyword evidence="1" id="KW-0472">Membrane</keyword>
<organism evidence="2 3">
    <name type="scientific">Acanthosepion pharaonis</name>
    <name type="common">Pharaoh cuttlefish</name>
    <name type="synonym">Sepia pharaonis</name>
    <dbReference type="NCBI Taxonomy" id="158019"/>
    <lineage>
        <taxon>Eukaryota</taxon>
        <taxon>Metazoa</taxon>
        <taxon>Spiralia</taxon>
        <taxon>Lophotrochozoa</taxon>
        <taxon>Mollusca</taxon>
        <taxon>Cephalopoda</taxon>
        <taxon>Coleoidea</taxon>
        <taxon>Decapodiformes</taxon>
        <taxon>Sepiida</taxon>
        <taxon>Sepiina</taxon>
        <taxon>Sepiidae</taxon>
        <taxon>Acanthosepion</taxon>
    </lineage>
</organism>
<dbReference type="OrthoDB" id="6140699at2759"/>
<dbReference type="AlphaFoldDB" id="A0A812BUV5"/>
<evidence type="ECO:0000313" key="3">
    <source>
        <dbReference type="Proteomes" id="UP000597762"/>
    </source>
</evidence>
<keyword evidence="1" id="KW-0812">Transmembrane</keyword>
<gene>
    <name evidence="2" type="ORF">SPHA_23351</name>
</gene>
<dbReference type="EMBL" id="CAHIKZ030000865">
    <property type="protein sequence ID" value="CAE1242569.1"/>
    <property type="molecule type" value="Genomic_DNA"/>
</dbReference>
<keyword evidence="3" id="KW-1185">Reference proteome</keyword>
<comment type="caution">
    <text evidence="2">The sequence shown here is derived from an EMBL/GenBank/DDBJ whole genome shotgun (WGS) entry which is preliminary data.</text>
</comment>
<evidence type="ECO:0000256" key="1">
    <source>
        <dbReference type="SAM" id="Phobius"/>
    </source>
</evidence>
<proteinExistence type="predicted"/>
<name>A0A812BUV5_ACAPH</name>
<feature type="transmembrane region" description="Helical" evidence="1">
    <location>
        <begin position="23"/>
        <end position="41"/>
    </location>
</feature>